<feature type="transmembrane region" description="Helical" evidence="8">
    <location>
        <begin position="191"/>
        <end position="210"/>
    </location>
</feature>
<accession>A0A383WEF0</accession>
<proteinExistence type="predicted"/>
<organism evidence="10 11">
    <name type="scientific">Tetradesmus obliquus</name>
    <name type="common">Green alga</name>
    <name type="synonym">Acutodesmus obliquus</name>
    <dbReference type="NCBI Taxonomy" id="3088"/>
    <lineage>
        <taxon>Eukaryota</taxon>
        <taxon>Viridiplantae</taxon>
        <taxon>Chlorophyta</taxon>
        <taxon>core chlorophytes</taxon>
        <taxon>Chlorophyceae</taxon>
        <taxon>CS clade</taxon>
        <taxon>Sphaeropleales</taxon>
        <taxon>Scenedesmaceae</taxon>
        <taxon>Tetradesmus</taxon>
    </lineage>
</organism>
<evidence type="ECO:0000256" key="8">
    <source>
        <dbReference type="SAM" id="Phobius"/>
    </source>
</evidence>
<gene>
    <name evidence="10" type="ORF">BQ4739_LOCUS15779</name>
</gene>
<dbReference type="InterPro" id="IPR020846">
    <property type="entry name" value="MFS_dom"/>
</dbReference>
<keyword evidence="11" id="KW-1185">Reference proteome</keyword>
<keyword evidence="6 8" id="KW-0472">Membrane</keyword>
<dbReference type="GO" id="GO:0005886">
    <property type="term" value="C:plasma membrane"/>
    <property type="evidence" value="ECO:0007669"/>
    <property type="project" value="UniProtKB-SubCell"/>
</dbReference>
<feature type="transmembrane region" description="Helical" evidence="8">
    <location>
        <begin position="120"/>
        <end position="141"/>
    </location>
</feature>
<dbReference type="SUPFAM" id="SSF103473">
    <property type="entry name" value="MFS general substrate transporter"/>
    <property type="match status" value="1"/>
</dbReference>
<evidence type="ECO:0000256" key="4">
    <source>
        <dbReference type="ARBA" id="ARBA00022692"/>
    </source>
</evidence>
<dbReference type="PANTHER" id="PTHR43045">
    <property type="entry name" value="SHIKIMATE TRANSPORTER"/>
    <property type="match status" value="1"/>
</dbReference>
<reference evidence="10 11" key="1">
    <citation type="submission" date="2016-10" db="EMBL/GenBank/DDBJ databases">
        <authorList>
            <person name="Cai Z."/>
        </authorList>
    </citation>
    <scope>NUCLEOTIDE SEQUENCE [LARGE SCALE GENOMIC DNA]</scope>
</reference>
<evidence type="ECO:0000256" key="6">
    <source>
        <dbReference type="ARBA" id="ARBA00023136"/>
    </source>
</evidence>
<evidence type="ECO:0000256" key="3">
    <source>
        <dbReference type="ARBA" id="ARBA00022475"/>
    </source>
</evidence>
<dbReference type="EMBL" id="FNXT01001234">
    <property type="protein sequence ID" value="SZX75489.1"/>
    <property type="molecule type" value="Genomic_DNA"/>
</dbReference>
<dbReference type="Pfam" id="PF00083">
    <property type="entry name" value="Sugar_tr"/>
    <property type="match status" value="1"/>
</dbReference>
<keyword evidence="3" id="KW-1003">Cell membrane</keyword>
<feature type="transmembrane region" description="Helical" evidence="8">
    <location>
        <begin position="395"/>
        <end position="415"/>
    </location>
</feature>
<name>A0A383WEF0_TETOB</name>
<feature type="domain" description="Major facilitator superfamily (MFS) profile" evidence="9">
    <location>
        <begin position="1"/>
        <end position="516"/>
    </location>
</feature>
<feature type="transmembrane region" description="Helical" evidence="8">
    <location>
        <begin position="427"/>
        <end position="450"/>
    </location>
</feature>
<feature type="transmembrane region" description="Helical" evidence="8">
    <location>
        <begin position="362"/>
        <end position="383"/>
    </location>
</feature>
<dbReference type="PROSITE" id="PS00217">
    <property type="entry name" value="SUGAR_TRANSPORT_2"/>
    <property type="match status" value="1"/>
</dbReference>
<keyword evidence="2" id="KW-0813">Transport</keyword>
<feature type="transmembrane region" description="Helical" evidence="8">
    <location>
        <begin position="491"/>
        <end position="512"/>
    </location>
</feature>
<evidence type="ECO:0000259" key="9">
    <source>
        <dbReference type="PROSITE" id="PS50850"/>
    </source>
</evidence>
<evidence type="ECO:0000256" key="2">
    <source>
        <dbReference type="ARBA" id="ARBA00022448"/>
    </source>
</evidence>
<dbReference type="GO" id="GO:0022857">
    <property type="term" value="F:transmembrane transporter activity"/>
    <property type="evidence" value="ECO:0007669"/>
    <property type="project" value="InterPro"/>
</dbReference>
<feature type="region of interest" description="Disordered" evidence="7">
    <location>
        <begin position="228"/>
        <end position="264"/>
    </location>
</feature>
<feature type="compositionally biased region" description="Low complexity" evidence="7">
    <location>
        <begin position="242"/>
        <end position="264"/>
    </location>
</feature>
<feature type="transmembrane region" description="Helical" evidence="8">
    <location>
        <begin position="153"/>
        <end position="179"/>
    </location>
</feature>
<feature type="transmembrane region" description="Helical" evidence="8">
    <location>
        <begin position="86"/>
        <end position="108"/>
    </location>
</feature>
<feature type="transmembrane region" description="Helical" evidence="8">
    <location>
        <begin position="457"/>
        <end position="479"/>
    </location>
</feature>
<evidence type="ECO:0000256" key="1">
    <source>
        <dbReference type="ARBA" id="ARBA00004651"/>
    </source>
</evidence>
<keyword evidence="4 8" id="KW-0812">Transmembrane</keyword>
<dbReference type="PROSITE" id="PS50850">
    <property type="entry name" value="MFS"/>
    <property type="match status" value="1"/>
</dbReference>
<dbReference type="InterPro" id="IPR005828">
    <property type="entry name" value="MFS_sugar_transport-like"/>
</dbReference>
<keyword evidence="5 8" id="KW-1133">Transmembrane helix</keyword>
<protein>
    <recommendedName>
        <fullName evidence="9">Major facilitator superfamily (MFS) profile domain-containing protein</fullName>
    </recommendedName>
</protein>
<evidence type="ECO:0000256" key="5">
    <source>
        <dbReference type="ARBA" id="ARBA00022989"/>
    </source>
</evidence>
<comment type="subcellular location">
    <subcellularLocation>
        <location evidence="1">Cell membrane</location>
        <topology evidence="1">Multi-pass membrane protein</topology>
    </subcellularLocation>
</comment>
<sequence length="518" mass="54263">MTREGGGGNILARVFFPPSDAAAQALAVWGVFAGGDQQQQQQQQQQQKRQQQCASYTSGAGAVGFVTRPLGALLFGHFGDTRGRGITLLLSVLGMGVPTVLIGCLPGYKEIGIAAPALLVALRAVQGIAMGGEFGMALVYLYEVAPEHQKGLLSSLGCVCLGLGVAQGAAVVAAVAAFMPPASLLTLGWRIPFLASSLTLVAAIIVRFNMPESTEFAISHDEIEQEFHRRLQQQQQRRKQEQQQQQQQQQAPNNSSSRPSRYSCSLAPIPSCSDLSCSTRPEGVTNSNSNSKSNNSQLDDLEAVRKLLLAERHYVPVVELLRGHWGALLLQCGYQAWIAAALHLGINWLPGYFLRQAGLPQALVLWMLLSSIALFAAAVLAAGAASDRGVGRLRATMAVCGIAAMSSIPMFIALSSKSLAACWLSQAATLALAGAAAGMLPAVCCSLYPAGVRISGVCLGFHAGMLAFGVLTPVVLTAIKTAAGPLLLAPGAWMTALAVLSIVCAAALARLFPHANGA</sequence>
<dbReference type="InterPro" id="IPR036259">
    <property type="entry name" value="MFS_trans_sf"/>
</dbReference>
<dbReference type="PANTHER" id="PTHR43045:SF1">
    <property type="entry name" value="SHIKIMATE TRANSPORTER"/>
    <property type="match status" value="1"/>
</dbReference>
<evidence type="ECO:0000313" key="11">
    <source>
        <dbReference type="Proteomes" id="UP000256970"/>
    </source>
</evidence>
<dbReference type="Gene3D" id="1.20.1250.20">
    <property type="entry name" value="MFS general substrate transporter like domains"/>
    <property type="match status" value="1"/>
</dbReference>
<evidence type="ECO:0000256" key="7">
    <source>
        <dbReference type="SAM" id="MobiDB-lite"/>
    </source>
</evidence>
<dbReference type="InterPro" id="IPR005829">
    <property type="entry name" value="Sugar_transporter_CS"/>
</dbReference>
<dbReference type="Proteomes" id="UP000256970">
    <property type="component" value="Unassembled WGS sequence"/>
</dbReference>
<dbReference type="AlphaFoldDB" id="A0A383WEF0"/>
<evidence type="ECO:0000313" key="10">
    <source>
        <dbReference type="EMBL" id="SZX75489.1"/>
    </source>
</evidence>